<evidence type="ECO:0000256" key="2">
    <source>
        <dbReference type="ARBA" id="ARBA00023002"/>
    </source>
</evidence>
<dbReference type="SUPFAM" id="SSF51430">
    <property type="entry name" value="NAD(P)-linked oxidoreductase"/>
    <property type="match status" value="1"/>
</dbReference>
<feature type="domain" description="NADP-dependent oxidoreductase" evidence="5">
    <location>
        <begin position="15"/>
        <end position="338"/>
    </location>
</feature>
<evidence type="ECO:0000313" key="6">
    <source>
        <dbReference type="EMBL" id="KAF3889894.1"/>
    </source>
</evidence>
<evidence type="ECO:0000313" key="7">
    <source>
        <dbReference type="EMBL" id="KIE06752.1"/>
    </source>
</evidence>
<comment type="caution">
    <text evidence="7">The sequence shown here is derived from an EMBL/GenBank/DDBJ whole genome shotgun (WGS) entry which is preliminary data.</text>
</comment>
<proteinExistence type="inferred from homology"/>
<keyword evidence="2" id="KW-0560">Oxidoreductase</keyword>
<dbReference type="GO" id="GO:0016491">
    <property type="term" value="F:oxidoreductase activity"/>
    <property type="evidence" value="ECO:0007669"/>
    <property type="project" value="UniProtKB-KW"/>
</dbReference>
<dbReference type="InterPro" id="IPR036812">
    <property type="entry name" value="NAD(P)_OxRdtase_dom_sf"/>
</dbReference>
<organism evidence="7">
    <name type="scientific">Tolypothrix bouteillei VB521301</name>
    <dbReference type="NCBI Taxonomy" id="1479485"/>
    <lineage>
        <taxon>Bacteria</taxon>
        <taxon>Bacillati</taxon>
        <taxon>Cyanobacteriota</taxon>
        <taxon>Cyanophyceae</taxon>
        <taxon>Nostocales</taxon>
        <taxon>Tolypothrichaceae</taxon>
        <taxon>Tolypothrix</taxon>
    </lineage>
</organism>
<comment type="similarity">
    <text evidence="3">Belongs to the aldo/keto reductase family. Aldo/keto reductase 2 subfamily.</text>
</comment>
<dbReference type="PANTHER" id="PTHR43364:SF4">
    <property type="entry name" value="NAD(P)-LINKED OXIDOREDUCTASE SUPERFAMILY PROTEIN"/>
    <property type="match status" value="1"/>
</dbReference>
<dbReference type="Pfam" id="PF00248">
    <property type="entry name" value="Aldo_ket_red"/>
    <property type="match status" value="1"/>
</dbReference>
<dbReference type="Proteomes" id="UP000029738">
    <property type="component" value="Unassembled WGS sequence"/>
</dbReference>
<dbReference type="Gene3D" id="3.20.20.100">
    <property type="entry name" value="NADP-dependent oxidoreductase domain"/>
    <property type="match status" value="1"/>
</dbReference>
<dbReference type="InterPro" id="IPR050523">
    <property type="entry name" value="AKR_Detox_Biosynth"/>
</dbReference>
<dbReference type="STRING" id="1479485.DA73_0236300"/>
<name>A0A0C1MWQ8_9CYAN</name>
<sequence>MKYNQLGESDLKVSEICLGTMTYGQQNTIEDAHLQLDYAVSQGINFIDTAEMYPVPPRAETQGRTETFIGEWLKKQQRDRLIIATKIAGPGRPITWVRGGATNIKSDNIKQAVDDSLKRLQTDYIDLYQIHWPDRYVPTFGQTEYNPHFERETVPIAEQLAAFADVIKEGKIRYLGLSNETPWGVAQFSQIAKELGLPKVVAIQNAYNLLNRVFDSALAEACRYENVGLLAYSPLGFGLLSGKYLEGNKPEKTRLTLFENFGQRYLKPNVSEAVTAYVEIARSHNLKPSQLAIAFVISRWFVTSTIVGATTLEQLQENIDSVNVTLDKEILAELNAVYTRYPNPAP</sequence>
<evidence type="ECO:0000256" key="4">
    <source>
        <dbReference type="ARBA" id="ARBA00070119"/>
    </source>
</evidence>
<evidence type="ECO:0000256" key="3">
    <source>
        <dbReference type="ARBA" id="ARBA00038157"/>
    </source>
</evidence>
<dbReference type="OrthoDB" id="9809990at2"/>
<dbReference type="RefSeq" id="WP_038082336.1">
    <property type="nucleotide sequence ID" value="NZ_JHEG04000001.1"/>
</dbReference>
<evidence type="ECO:0000256" key="1">
    <source>
        <dbReference type="ARBA" id="ARBA00022857"/>
    </source>
</evidence>
<dbReference type="PANTHER" id="PTHR43364">
    <property type="entry name" value="NADH-SPECIFIC METHYLGLYOXAL REDUCTASE-RELATED"/>
    <property type="match status" value="1"/>
</dbReference>
<gene>
    <name evidence="7" type="primary">tas</name>
    <name evidence="7" type="ORF">DA73_0236300</name>
    <name evidence="6" type="ORF">DA73_0400033810</name>
</gene>
<dbReference type="AlphaFoldDB" id="A0A0C1MWQ8"/>
<dbReference type="CDD" id="cd19094">
    <property type="entry name" value="AKR_Tas-like"/>
    <property type="match status" value="1"/>
</dbReference>
<keyword evidence="1" id="KW-0521">NADP</keyword>
<dbReference type="EMBL" id="JHEG04000001">
    <property type="protein sequence ID" value="KAF3889894.1"/>
    <property type="molecule type" value="Genomic_DNA"/>
</dbReference>
<dbReference type="NCBIfam" id="NF007912">
    <property type="entry name" value="PRK10625.1"/>
    <property type="match status" value="1"/>
</dbReference>
<dbReference type="FunFam" id="3.20.20.100:FF:000005">
    <property type="entry name" value="NADP(H)-dependent aldo-keto reductase"/>
    <property type="match status" value="1"/>
</dbReference>
<accession>A0A0C1MWQ8</accession>
<dbReference type="InterPro" id="IPR023210">
    <property type="entry name" value="NADP_OxRdtase_dom"/>
</dbReference>
<dbReference type="EMBL" id="JHEG02000059">
    <property type="protein sequence ID" value="KIE06752.1"/>
    <property type="molecule type" value="Genomic_DNA"/>
</dbReference>
<reference evidence="6" key="2">
    <citation type="submission" date="2019-11" db="EMBL/GenBank/DDBJ databases">
        <title>Improved Assembly of Tolypothrix boutellei genome.</title>
        <authorList>
            <person name="Sarangi A.N."/>
            <person name="Mukherjee M."/>
            <person name="Ghosh S."/>
            <person name="Singh D."/>
            <person name="Das A."/>
            <person name="Kant S."/>
            <person name="Prusty A."/>
            <person name="Tripathy S."/>
        </authorList>
    </citation>
    <scope>NUCLEOTIDE SEQUENCE</scope>
    <source>
        <strain evidence="6">VB521301</strain>
    </source>
</reference>
<evidence type="ECO:0000313" key="8">
    <source>
        <dbReference type="Proteomes" id="UP000029738"/>
    </source>
</evidence>
<reference evidence="7" key="1">
    <citation type="journal article" date="2015" name="Genome Announc.">
        <title>Draft Genome Sequence of Tolypothrix boutellei Strain VB521301.</title>
        <authorList>
            <person name="Chandrababunaidu M.M."/>
            <person name="Singh D."/>
            <person name="Sen D."/>
            <person name="Bhan S."/>
            <person name="Das S."/>
            <person name="Gupta A."/>
            <person name="Adhikary S.P."/>
            <person name="Tripathy S."/>
        </authorList>
    </citation>
    <scope>NUCLEOTIDE SEQUENCE</scope>
    <source>
        <strain evidence="7">VB521301</strain>
    </source>
</reference>
<evidence type="ECO:0000259" key="5">
    <source>
        <dbReference type="Pfam" id="PF00248"/>
    </source>
</evidence>
<protein>
    <recommendedName>
        <fullName evidence="4">Protein tas</fullName>
    </recommendedName>
</protein>
<keyword evidence="8" id="KW-1185">Reference proteome</keyword>